<dbReference type="Pfam" id="PF24558">
    <property type="entry name" value="DUF7604"/>
    <property type="match status" value="1"/>
</dbReference>
<dbReference type="Proteomes" id="UP000886804">
    <property type="component" value="Unassembled WGS sequence"/>
</dbReference>
<gene>
    <name evidence="4" type="ORF">H9716_13160</name>
</gene>
<dbReference type="InterPro" id="IPR055384">
    <property type="entry name" value="DUF7604"/>
</dbReference>
<feature type="compositionally biased region" description="Low complexity" evidence="1">
    <location>
        <begin position="372"/>
        <end position="381"/>
    </location>
</feature>
<proteinExistence type="predicted"/>
<feature type="compositionally biased region" description="Polar residues" evidence="1">
    <location>
        <begin position="201"/>
        <end position="221"/>
    </location>
</feature>
<dbReference type="SMART" id="SM00327">
    <property type="entry name" value="VWA"/>
    <property type="match status" value="1"/>
</dbReference>
<feature type="chain" id="PRO_5038744981" evidence="2">
    <location>
        <begin position="33"/>
        <end position="2012"/>
    </location>
</feature>
<feature type="domain" description="VWFA" evidence="3">
    <location>
        <begin position="996"/>
        <end position="1208"/>
    </location>
</feature>
<accession>A0A9D2LA36</accession>
<dbReference type="Gene3D" id="2.60.40.1140">
    <property type="entry name" value="Collagen-binding surface protein Cna, B-type domain"/>
    <property type="match status" value="2"/>
</dbReference>
<dbReference type="Gene3D" id="3.40.50.410">
    <property type="entry name" value="von Willebrand factor, type A domain"/>
    <property type="match status" value="1"/>
</dbReference>
<keyword evidence="2" id="KW-0732">Signal</keyword>
<dbReference type="SUPFAM" id="SSF53300">
    <property type="entry name" value="vWA-like"/>
    <property type="match status" value="1"/>
</dbReference>
<evidence type="ECO:0000256" key="1">
    <source>
        <dbReference type="SAM" id="MobiDB-lite"/>
    </source>
</evidence>
<comment type="caution">
    <text evidence="4">The sequence shown here is derived from an EMBL/GenBank/DDBJ whole genome shotgun (WGS) entry which is preliminary data.</text>
</comment>
<sequence>MSMVGKTFKQKMAAFLAVCMVASALPTGPVFAAEEPKEESSAASLVEFDVEKLKEAVEKAVKKEKMVTPPTVVASASVASFDTSSYELSRAEGLLKDGTKLPEDTDLRIFLVPDDLGYDADNTYTITGSESLIFMLENKGDEEQGYQLVFGNKITDVIEVKSKAQLLQEYELGEEETQTETTAATPSNADSIQEGQIAPENESQAQTQTEADSERNAQSGEQAAAPQESISEDSIQEGQVAPENETTAAETETAAEDAEETEAKAEESQAGETETETSRETEARETEKEETRAESEEKEPIVISNPEKEDDKEEASQVTIGRIFDMLTGSIVAYGAEPEITATPSDASQEDKPAADVPGTSEPVKETSETSAPAESVAVETTEAEPEETTMAPAAEAAVPEQTAEKASPSNATEAEETVDRTFEGATGGYVKLNAEISTSTLIMRKDSFEKEKVTGILKPMARVMSLFAGDDTEDETKVTASSTRAVAFVTAAYSDVVALAETSNTNFQVNLYDYSGTEHNPAAINTYLEKQGVDVRFRSENNPVYNRYRDSSNKIVNIYQGIPELLGNSGILNALFPTTESTNRDAVNTYLGVDATGFFVQDENGFYTYDSSSSGARLSTKNNTNTLTKYDYRTDDDKGFWPFNDEKDIEYDQDNALWTAPNWFFGMSMAFDFYKPENGQFQGQDMIFSFSGDDDVWVYLTNEKGERELVLDLGGNHGRMDGWINFANGTVTYTNEFAAARERYNNGNVYSVNNVVYNPQTGTSCTTQNPGSTNVYSKYIRSDLQEFITSGSNFKLEFYYLERGGSASNCKLQFNLPVIPSQGITIQKQLSGKDLESHREQTFAFNVVSSNSREDLEVYRNSDGAETDDSNISVETFYVVGPANVSAEVEAGDYFYIEEVVEDSAKVSWNVSTSGGSQGTTEGTKSDIYQVPNDETQLGFLFLCTNQYGELTPVISKQAWKDHSITDEGVYDIVLSVTGDEFQTETTTGSAGALDIVFVMDRSTSIDENDFGDMKESIVSIAGGLEHGSKVSVIAFSGEVYRNNSDGVYGYNDPGATEYYVNVTNGWLNIETGGENDPSVVKLQQDLNRVNRSSCTHTAAGFLGAKHMLEQLDENDTNQKIVVFMTDGRPNTYVDQDTRETYEYVYVGPGNGDWSWDSRRGWRYTPGRGSYNLQAVTTTEYVFRSSDTNANILQEAKDTAIRFLKDVSGLASVYTISYKYSAGTGTADDSWMKEDSGNGVTKYYKSENIGDLEEALTDVIESATELTKVQNPHVTDVLSEYVTLYNGQTVTVSSADESETLTGPKLYLKPGNVEHTGNGTLGGTGLVELEASFGNGVVEYRISEDERLVATYTPSTSKIDWYVAESLGADETYSLTFRVQVTDKAVYNADGTYNDSPVKLSTTETTGTHDNETGYYSNAEAYLDYTDGQRMEFDKPVVQPVQAYTTVSLSKEIEGREPNEWSFDFQLGFNQPLKSDTNAELITTGIADELREFDYVYQVTVDSTDEQLVVITGIPIGATYKIVEIIENIEPYKVIDTKYAITSDSSQIESGSTTATSGEKTIPENGLSIEYTNELGEYSAIKIYKEVENTTSIDLTNTEYEFKVEYSADNGENWNIYKNNTGLKIKGGNYVTVKIEPEDIDKGYLFRITETNTQEAVRTDYQIGNGQVIQGRTTADIGILEEGSETKVTFINHYYSHSIILKKEVAEKPTGESEMIQDANYTFIINFTVDEGSELRQVNVSRNDGTAKSVEVHNNSLTVTLKKDETLTISDLPAYVSGYTVTEDLGLLNTDEYTGGKFQVTLEGITASSDSGTNPTIDKTQAEVTGTFTGTANQIDTITYTNEYSYLLENLTITKELVASASDDTPTPADQDVTFTFEIVNQDTNESFTATVTVGKGESSGTVTIQVPVSKEGYEIQEISSTVRYKAKEDSVTAGKTENGYSAKFQNYKTGDDYFTSVSTIVNEVNGSYEFTNGGATAVERIASSLDAVGAYLLPDQKKDGSGDEDMNQPT</sequence>
<evidence type="ECO:0000313" key="5">
    <source>
        <dbReference type="Proteomes" id="UP000886804"/>
    </source>
</evidence>
<feature type="signal peptide" evidence="2">
    <location>
        <begin position="1"/>
        <end position="32"/>
    </location>
</feature>
<name>A0A9D2LA36_9FIRM</name>
<feature type="compositionally biased region" description="Basic and acidic residues" evidence="1">
    <location>
        <begin position="276"/>
        <end position="300"/>
    </location>
</feature>
<feature type="compositionally biased region" description="Low complexity" evidence="1">
    <location>
        <begin position="241"/>
        <end position="252"/>
    </location>
</feature>
<protein>
    <submittedName>
        <fullName evidence="4">VWA domain-containing protein</fullName>
    </submittedName>
</protein>
<feature type="region of interest" description="Disordered" evidence="1">
    <location>
        <begin position="198"/>
        <end position="317"/>
    </location>
</feature>
<evidence type="ECO:0000313" key="4">
    <source>
        <dbReference type="EMBL" id="HJB08789.1"/>
    </source>
</evidence>
<dbReference type="InterPro" id="IPR002035">
    <property type="entry name" value="VWF_A"/>
</dbReference>
<evidence type="ECO:0000259" key="3">
    <source>
        <dbReference type="PROSITE" id="PS50234"/>
    </source>
</evidence>
<dbReference type="Pfam" id="PF00092">
    <property type="entry name" value="VWA"/>
    <property type="match status" value="1"/>
</dbReference>
<dbReference type="EMBL" id="DWYS01000156">
    <property type="protein sequence ID" value="HJB08789.1"/>
    <property type="molecule type" value="Genomic_DNA"/>
</dbReference>
<dbReference type="InterPro" id="IPR036465">
    <property type="entry name" value="vWFA_dom_sf"/>
</dbReference>
<evidence type="ECO:0000256" key="2">
    <source>
        <dbReference type="SAM" id="SignalP"/>
    </source>
</evidence>
<reference evidence="4" key="2">
    <citation type="submission" date="2021-04" db="EMBL/GenBank/DDBJ databases">
        <authorList>
            <person name="Gilroy R."/>
        </authorList>
    </citation>
    <scope>NUCLEOTIDE SEQUENCE</scope>
    <source>
        <strain evidence="4">CHK188-4685</strain>
    </source>
</reference>
<reference evidence="4" key="1">
    <citation type="journal article" date="2021" name="PeerJ">
        <title>Extensive microbial diversity within the chicken gut microbiome revealed by metagenomics and culture.</title>
        <authorList>
            <person name="Gilroy R."/>
            <person name="Ravi A."/>
            <person name="Getino M."/>
            <person name="Pursley I."/>
            <person name="Horton D.L."/>
            <person name="Alikhan N.F."/>
            <person name="Baker D."/>
            <person name="Gharbi K."/>
            <person name="Hall N."/>
            <person name="Watson M."/>
            <person name="Adriaenssens E.M."/>
            <person name="Foster-Nyarko E."/>
            <person name="Jarju S."/>
            <person name="Secka A."/>
            <person name="Antonio M."/>
            <person name="Oren A."/>
            <person name="Chaudhuri R.R."/>
            <person name="La Ragione R."/>
            <person name="Hildebrand F."/>
            <person name="Pallen M.J."/>
        </authorList>
    </citation>
    <scope>NUCLEOTIDE SEQUENCE</scope>
    <source>
        <strain evidence="4">CHK188-4685</strain>
    </source>
</reference>
<dbReference type="CDD" id="cd00198">
    <property type="entry name" value="vWFA"/>
    <property type="match status" value="1"/>
</dbReference>
<organism evidence="4 5">
    <name type="scientific">Candidatus Enterocloster faecavium</name>
    <dbReference type="NCBI Taxonomy" id="2838560"/>
    <lineage>
        <taxon>Bacteria</taxon>
        <taxon>Bacillati</taxon>
        <taxon>Bacillota</taxon>
        <taxon>Clostridia</taxon>
        <taxon>Lachnospirales</taxon>
        <taxon>Lachnospiraceae</taxon>
        <taxon>Enterocloster</taxon>
    </lineage>
</organism>
<feature type="region of interest" description="Disordered" evidence="1">
    <location>
        <begin position="337"/>
        <end position="419"/>
    </location>
</feature>
<feature type="compositionally biased region" description="Low complexity" evidence="1">
    <location>
        <begin position="389"/>
        <end position="402"/>
    </location>
</feature>
<dbReference type="PROSITE" id="PS50234">
    <property type="entry name" value="VWFA"/>
    <property type="match status" value="1"/>
</dbReference>